<dbReference type="OrthoDB" id="9766545at2"/>
<evidence type="ECO:0000313" key="4">
    <source>
        <dbReference type="Proteomes" id="UP000199433"/>
    </source>
</evidence>
<accession>A0A1G9FEH8</accession>
<dbReference type="PANTHER" id="PTHR30349:SF64">
    <property type="entry name" value="PROPHAGE INTEGRASE INTD-RELATED"/>
    <property type="match status" value="1"/>
</dbReference>
<dbReference type="GO" id="GO:0003677">
    <property type="term" value="F:DNA binding"/>
    <property type="evidence" value="ECO:0007669"/>
    <property type="project" value="InterPro"/>
</dbReference>
<sequence>MTKLCRSHFKIYIEGLIEQKQSLGYPYVSSGRILYNFDNYCLKNFPNEHTLTSEIVMSWASIRENEHQNGLLRRITPIRQLAKYMNSIGIESYILPSNIPKKQIRYVPHIFTTLELSEFFNAIDNCHISPSSPGRHLVIPVLFRLLYCSGLRSSEARLLHVSDVTIKTGSVFIRESKGHKDRIIYLSDDMIRLCKQYNEKIELLYPDRKAFFPNQKGSFYGKSMIIYWFHLFWDDLIIDRSYTGNSARVHDFRHTFAVNRLNEWVREEKDINAYLPYLSMYMGHANQADTDYYLHLVPEFFPVFRDKSTNISEHLLPEVDYE</sequence>
<evidence type="ECO:0000259" key="2">
    <source>
        <dbReference type="PROSITE" id="PS51898"/>
    </source>
</evidence>
<keyword evidence="1" id="KW-0233">DNA recombination</keyword>
<dbReference type="Gene3D" id="1.10.443.10">
    <property type="entry name" value="Intergrase catalytic core"/>
    <property type="match status" value="1"/>
</dbReference>
<dbReference type="STRING" id="426701.SAMN04488098_10775"/>
<name>A0A1G9FEH8_9LACT</name>
<protein>
    <submittedName>
        <fullName evidence="3">Site-specific recombinase XerD</fullName>
    </submittedName>
</protein>
<feature type="domain" description="Tyr recombinase" evidence="2">
    <location>
        <begin position="106"/>
        <end position="306"/>
    </location>
</feature>
<gene>
    <name evidence="3" type="ORF">SAMN04488098_10775</name>
</gene>
<dbReference type="Pfam" id="PF00589">
    <property type="entry name" value="Phage_integrase"/>
    <property type="match status" value="1"/>
</dbReference>
<dbReference type="SUPFAM" id="SSF56349">
    <property type="entry name" value="DNA breaking-rejoining enzymes"/>
    <property type="match status" value="1"/>
</dbReference>
<dbReference type="AlphaFoldDB" id="A0A1G9FEH8"/>
<dbReference type="InterPro" id="IPR002104">
    <property type="entry name" value="Integrase_catalytic"/>
</dbReference>
<dbReference type="PANTHER" id="PTHR30349">
    <property type="entry name" value="PHAGE INTEGRASE-RELATED"/>
    <property type="match status" value="1"/>
</dbReference>
<dbReference type="EMBL" id="FNFK01000077">
    <property type="protein sequence ID" value="SDK86769.1"/>
    <property type="molecule type" value="Genomic_DNA"/>
</dbReference>
<organism evidence="3 4">
    <name type="scientific">Alkalibacterium thalassium</name>
    <dbReference type="NCBI Taxonomy" id="426701"/>
    <lineage>
        <taxon>Bacteria</taxon>
        <taxon>Bacillati</taxon>
        <taxon>Bacillota</taxon>
        <taxon>Bacilli</taxon>
        <taxon>Lactobacillales</taxon>
        <taxon>Carnobacteriaceae</taxon>
        <taxon>Alkalibacterium</taxon>
    </lineage>
</organism>
<dbReference type="InterPro" id="IPR050090">
    <property type="entry name" value="Tyrosine_recombinase_XerCD"/>
</dbReference>
<dbReference type="GO" id="GO:0015074">
    <property type="term" value="P:DNA integration"/>
    <property type="evidence" value="ECO:0007669"/>
    <property type="project" value="InterPro"/>
</dbReference>
<dbReference type="PROSITE" id="PS51898">
    <property type="entry name" value="TYR_RECOMBINASE"/>
    <property type="match status" value="1"/>
</dbReference>
<dbReference type="Proteomes" id="UP000199433">
    <property type="component" value="Unassembled WGS sequence"/>
</dbReference>
<keyword evidence="4" id="KW-1185">Reference proteome</keyword>
<reference evidence="4" key="1">
    <citation type="submission" date="2016-10" db="EMBL/GenBank/DDBJ databases">
        <authorList>
            <person name="Varghese N."/>
            <person name="Submissions S."/>
        </authorList>
    </citation>
    <scope>NUCLEOTIDE SEQUENCE [LARGE SCALE GENOMIC DNA]</scope>
    <source>
        <strain evidence="4">DSM 19181</strain>
    </source>
</reference>
<proteinExistence type="predicted"/>
<dbReference type="InterPro" id="IPR011010">
    <property type="entry name" value="DNA_brk_join_enz"/>
</dbReference>
<dbReference type="GO" id="GO:0006310">
    <property type="term" value="P:DNA recombination"/>
    <property type="evidence" value="ECO:0007669"/>
    <property type="project" value="UniProtKB-KW"/>
</dbReference>
<dbReference type="InterPro" id="IPR013762">
    <property type="entry name" value="Integrase-like_cat_sf"/>
</dbReference>
<dbReference type="RefSeq" id="WP_091268791.1">
    <property type="nucleotide sequence ID" value="NZ_FNFK01000077.1"/>
</dbReference>
<evidence type="ECO:0000313" key="3">
    <source>
        <dbReference type="EMBL" id="SDK86769.1"/>
    </source>
</evidence>
<evidence type="ECO:0000256" key="1">
    <source>
        <dbReference type="ARBA" id="ARBA00023172"/>
    </source>
</evidence>